<comment type="caution">
    <text evidence="5">The sequence shown here is derived from an EMBL/GenBank/DDBJ whole genome shotgun (WGS) entry which is preliminary data.</text>
</comment>
<dbReference type="AlphaFoldDB" id="A0A937K0V5"/>
<comment type="caution">
    <text evidence="2">Lacks conserved residue(s) required for the propagation of feature annotation.</text>
</comment>
<dbReference type="PROSITE" id="PS51892">
    <property type="entry name" value="SUBTILASE"/>
    <property type="match status" value="1"/>
</dbReference>
<gene>
    <name evidence="5" type="ORF">JL102_17670</name>
</gene>
<dbReference type="PANTHER" id="PTHR43399:SF4">
    <property type="entry name" value="CELL WALL-ASSOCIATED PROTEASE"/>
    <property type="match status" value="1"/>
</dbReference>
<dbReference type="NCBIfam" id="TIGR04183">
    <property type="entry name" value="Por_Secre_tail"/>
    <property type="match status" value="1"/>
</dbReference>
<dbReference type="Pfam" id="PF00082">
    <property type="entry name" value="Peptidase_S8"/>
    <property type="match status" value="1"/>
</dbReference>
<feature type="domain" description="Secretion system C-terminal sorting" evidence="4">
    <location>
        <begin position="877"/>
        <end position="951"/>
    </location>
</feature>
<dbReference type="InterPro" id="IPR008979">
    <property type="entry name" value="Galactose-bd-like_sf"/>
</dbReference>
<evidence type="ECO:0000259" key="3">
    <source>
        <dbReference type="Pfam" id="PF00082"/>
    </source>
</evidence>
<reference evidence="5" key="1">
    <citation type="submission" date="2021-01" db="EMBL/GenBank/DDBJ databases">
        <title>Fulvivirga kasyanovii gen. nov., sp nov., a novel member of the phylum Bacteroidetes isolated from seawater in a mussel farm.</title>
        <authorList>
            <person name="Zhao L.-H."/>
            <person name="Wang Z.-J."/>
        </authorList>
    </citation>
    <scope>NUCLEOTIDE SEQUENCE</scope>
    <source>
        <strain evidence="5">2943</strain>
    </source>
</reference>
<dbReference type="InterPro" id="IPR026444">
    <property type="entry name" value="Secre_tail"/>
</dbReference>
<organism evidence="5 6">
    <name type="scientific">Fulvivirga sediminis</name>
    <dbReference type="NCBI Taxonomy" id="2803949"/>
    <lineage>
        <taxon>Bacteria</taxon>
        <taxon>Pseudomonadati</taxon>
        <taxon>Bacteroidota</taxon>
        <taxon>Cytophagia</taxon>
        <taxon>Cytophagales</taxon>
        <taxon>Fulvivirgaceae</taxon>
        <taxon>Fulvivirga</taxon>
    </lineage>
</organism>
<dbReference type="SUPFAM" id="SSF52743">
    <property type="entry name" value="Subtilisin-like"/>
    <property type="match status" value="1"/>
</dbReference>
<evidence type="ECO:0000313" key="5">
    <source>
        <dbReference type="EMBL" id="MBL3657984.1"/>
    </source>
</evidence>
<evidence type="ECO:0000259" key="4">
    <source>
        <dbReference type="Pfam" id="PF18962"/>
    </source>
</evidence>
<dbReference type="SUPFAM" id="SSF49785">
    <property type="entry name" value="Galactose-binding domain-like"/>
    <property type="match status" value="1"/>
</dbReference>
<evidence type="ECO:0000313" key="6">
    <source>
        <dbReference type="Proteomes" id="UP000659388"/>
    </source>
</evidence>
<dbReference type="RefSeq" id="WP_202245777.1">
    <property type="nucleotide sequence ID" value="NZ_JAESIY010000010.1"/>
</dbReference>
<evidence type="ECO:0000256" key="2">
    <source>
        <dbReference type="PROSITE-ProRule" id="PRU01240"/>
    </source>
</evidence>
<dbReference type="PANTHER" id="PTHR43399">
    <property type="entry name" value="SUBTILISIN-RELATED"/>
    <property type="match status" value="1"/>
</dbReference>
<dbReference type="EMBL" id="JAESIY010000010">
    <property type="protein sequence ID" value="MBL3657984.1"/>
    <property type="molecule type" value="Genomic_DNA"/>
</dbReference>
<keyword evidence="6" id="KW-1185">Reference proteome</keyword>
<dbReference type="InterPro" id="IPR036852">
    <property type="entry name" value="Peptidase_S8/S53_dom_sf"/>
</dbReference>
<evidence type="ECO:0000256" key="1">
    <source>
        <dbReference type="ARBA" id="ARBA00011073"/>
    </source>
</evidence>
<sequence>MPLNVYKKILYTFVIIFTPFTSYSQQPDSNQWDVFVNKYALHHPNSNNKKIEQSPIKGFFLAEYNETEKERLINNDQLELIRPLDNHTAIFYSENIEACHNLKRYVAVNNKWKYPYDFTTINNPISKYISVKVRDFDLCKNLWNNDKKINIIAAYPETSTFILLSRQNETEEYFTKNDQIIFISPTNLNPKEESSVFDLNLSVNKINYLHHLYPSLNGEKISISIKEQAIDHEDLDLKGRLMNNIEASSSTHATEMATIAAGAGNTSPYNKGVAWGSHIFSSSYLNIFPDDSSFFSDNHIYLQNHSYGTTLENFYGPQAEAYDQFCQEHPDILHVFSVGNSGSLNDSIYTYRGTTGYANLTGNFKMAKNIITVGSIDTLLHHDPYVSKGPAYDGRIKPEISAYSSSGSSSAAALVSGLLATLQQYYFENLADTPPASLLKGILLNSADDAGPEGIDFLTGFGSANAKRGIETLKKQQFISGTISTNEEKNYNLEIPEKVKNLKIMLIWNDPPAKVNANTALVNDLDLSLHQGGSQWLPWVLNSYPHNDSLIQLPKRKEDHLNNVEQITLENPIAGNYEIKVHSNFLLKSQDFHIIYQWDEENQFTWTSPTGSDNMPAQGAVNNYFRWETTFTNKDASLEVTYNHGKSWQIISKEIDLAKGLYQWQPPQNLTIAQARMNINGSYFYTDHFTISRPMTTNIGFNCADSVMLIWRNLPEASGYTIFSTKGHYISPITTTSDTSIILNQNQITDYLLSVAPMLNDTLKGIRRTTFDYRIQGVDCYIANFLAYEDQENKNVYLSLNLGTTYEVSKVIFQRKDGDRFVDIAQITPSSNNITYTDIHPQQGLNHYQAKLILNSGHEIFSPEAAVYFLTEREVLLFPNPAKSNSNISIFTKNFTDETVTFDLYSPQGQHILSKPLLSERNAITLEGLPQGIYIYTVSGRDINYRARLVIY</sequence>
<accession>A0A937K0V5</accession>
<name>A0A937K0V5_9BACT</name>
<protein>
    <submittedName>
        <fullName evidence="5">S8 family peptidase</fullName>
    </submittedName>
</protein>
<dbReference type="GO" id="GO:0006508">
    <property type="term" value="P:proteolysis"/>
    <property type="evidence" value="ECO:0007669"/>
    <property type="project" value="InterPro"/>
</dbReference>
<dbReference type="InterPro" id="IPR051048">
    <property type="entry name" value="Peptidase_S8/S53_subtilisin"/>
</dbReference>
<dbReference type="Gene3D" id="3.40.50.200">
    <property type="entry name" value="Peptidase S8/S53 domain"/>
    <property type="match status" value="1"/>
</dbReference>
<dbReference type="Proteomes" id="UP000659388">
    <property type="component" value="Unassembled WGS sequence"/>
</dbReference>
<dbReference type="Pfam" id="PF18962">
    <property type="entry name" value="Por_Secre_tail"/>
    <property type="match status" value="1"/>
</dbReference>
<dbReference type="Gene3D" id="2.60.120.380">
    <property type="match status" value="1"/>
</dbReference>
<comment type="similarity">
    <text evidence="1 2">Belongs to the peptidase S8 family.</text>
</comment>
<proteinExistence type="inferred from homology"/>
<feature type="domain" description="Peptidase S8/S53" evidence="3">
    <location>
        <begin position="219"/>
        <end position="462"/>
    </location>
</feature>
<dbReference type="InterPro" id="IPR000209">
    <property type="entry name" value="Peptidase_S8/S53_dom"/>
</dbReference>
<dbReference type="GO" id="GO:0004252">
    <property type="term" value="F:serine-type endopeptidase activity"/>
    <property type="evidence" value="ECO:0007669"/>
    <property type="project" value="InterPro"/>
</dbReference>